<dbReference type="Gene3D" id="3.60.21.10">
    <property type="match status" value="1"/>
</dbReference>
<dbReference type="InterPro" id="IPR029052">
    <property type="entry name" value="Metallo-depent_PP-like"/>
</dbReference>
<feature type="region of interest" description="Disordered" evidence="1">
    <location>
        <begin position="1"/>
        <end position="32"/>
    </location>
</feature>
<evidence type="ECO:0000313" key="3">
    <source>
        <dbReference type="EMBL" id="WXA97220.1"/>
    </source>
</evidence>
<evidence type="ECO:0000259" key="2">
    <source>
        <dbReference type="Pfam" id="PF00149"/>
    </source>
</evidence>
<dbReference type="EMBL" id="CP089982">
    <property type="protein sequence ID" value="WXA97220.1"/>
    <property type="molecule type" value="Genomic_DNA"/>
</dbReference>
<protein>
    <submittedName>
        <fullName evidence="3">Metallophosphoesterase</fullName>
    </submittedName>
</protein>
<dbReference type="InterPro" id="IPR004843">
    <property type="entry name" value="Calcineurin-like_PHP"/>
</dbReference>
<dbReference type="Pfam" id="PF00149">
    <property type="entry name" value="Metallophos"/>
    <property type="match status" value="1"/>
</dbReference>
<sequence length="312" mass="33325">MHEPEPAQQVASAAASTHAAPANAAPKPLSSRISREAPARIVAIGDLHGDLDKTRRVLRLAGAIDANDVWIGGKLTIVQTGDEIDRGDDDRKILDLVEKLKGDAKKAGGEFIALVGNHELMNAVFDFRYVTPGAYRAFGDLTAADPNTAAFLSQLDPSARGRAAAFAPGGRYAAMLADRPLFVKVGDSVFVHGGILPKHVAYGLDKMNDDVSAWLLAKKERPPQVVVADDGPVWTRAYSTPGEERCTMLEEALQGIGAKRMIMGHTVQNGGITEACNRKAWRIDVGLSHYYGGPVQALEIKGDTITALKEPG</sequence>
<dbReference type="SUPFAM" id="SSF56300">
    <property type="entry name" value="Metallo-dependent phosphatases"/>
    <property type="match status" value="1"/>
</dbReference>
<dbReference type="PANTHER" id="PTHR46546:SF4">
    <property type="entry name" value="SHEWANELLA-LIKE PROTEIN PHOSPHATASE 1"/>
    <property type="match status" value="1"/>
</dbReference>
<dbReference type="PANTHER" id="PTHR46546">
    <property type="entry name" value="SHEWANELLA-LIKE PROTEIN PHOSPHATASE 1"/>
    <property type="match status" value="1"/>
</dbReference>
<name>A0ABZ2KJH4_9BACT</name>
<feature type="domain" description="Calcineurin-like phosphoesterase" evidence="2">
    <location>
        <begin position="40"/>
        <end position="268"/>
    </location>
</feature>
<dbReference type="Proteomes" id="UP001379533">
    <property type="component" value="Chromosome"/>
</dbReference>
<reference evidence="3 4" key="1">
    <citation type="submission" date="2021-12" db="EMBL/GenBank/DDBJ databases">
        <title>Discovery of the Pendulisporaceae a myxobacterial family with distinct sporulation behavior and unique specialized metabolism.</title>
        <authorList>
            <person name="Garcia R."/>
            <person name="Popoff A."/>
            <person name="Bader C.D."/>
            <person name="Loehr J."/>
            <person name="Walesch S."/>
            <person name="Walt C."/>
            <person name="Boldt J."/>
            <person name="Bunk B."/>
            <person name="Haeckl F.J.F.P.J."/>
            <person name="Gunesch A.P."/>
            <person name="Birkelbach J."/>
            <person name="Nuebel U."/>
            <person name="Pietschmann T."/>
            <person name="Bach T."/>
            <person name="Mueller R."/>
        </authorList>
    </citation>
    <scope>NUCLEOTIDE SEQUENCE [LARGE SCALE GENOMIC DNA]</scope>
    <source>
        <strain evidence="3 4">MSr12523</strain>
    </source>
</reference>
<proteinExistence type="predicted"/>
<keyword evidence="4" id="KW-1185">Reference proteome</keyword>
<evidence type="ECO:0000313" key="4">
    <source>
        <dbReference type="Proteomes" id="UP001379533"/>
    </source>
</evidence>
<evidence type="ECO:0000256" key="1">
    <source>
        <dbReference type="SAM" id="MobiDB-lite"/>
    </source>
</evidence>
<gene>
    <name evidence="3" type="ORF">LZC95_10275</name>
</gene>
<organism evidence="3 4">
    <name type="scientific">Pendulispora brunnea</name>
    <dbReference type="NCBI Taxonomy" id="2905690"/>
    <lineage>
        <taxon>Bacteria</taxon>
        <taxon>Pseudomonadati</taxon>
        <taxon>Myxococcota</taxon>
        <taxon>Myxococcia</taxon>
        <taxon>Myxococcales</taxon>
        <taxon>Sorangiineae</taxon>
        <taxon>Pendulisporaceae</taxon>
        <taxon>Pendulispora</taxon>
    </lineage>
</organism>
<accession>A0ABZ2KJH4</accession>
<feature type="compositionally biased region" description="Low complexity" evidence="1">
    <location>
        <begin position="1"/>
        <end position="31"/>
    </location>
</feature>
<dbReference type="RefSeq" id="WP_394847835.1">
    <property type="nucleotide sequence ID" value="NZ_CP089982.1"/>
</dbReference>